<accession>A0A1D3D0T0</accession>
<dbReference type="Proteomes" id="UP000095192">
    <property type="component" value="Unassembled WGS sequence"/>
</dbReference>
<dbReference type="EMBL" id="JROU02001238">
    <property type="protein sequence ID" value="OEH77029.1"/>
    <property type="molecule type" value="Genomic_DNA"/>
</dbReference>
<sequence length="495" mass="54190">MKALLFGIGVLAPVMALCFASATKLEPEVGENPNRFQRTPAAPRGFRDVVNAVQGTMHGRKKHMADVVLQVLQSTKQTRGTEHTVPKPTTDTQEKHKSLSEPQQAILDTLGINRKAETADKKAAGKGGVHELESQVRDTLNGIQEGNKLYLYNVKDPITGKAIVDKCEVGNIHFLGAGGTAVVVQISIESETARYHLGSDTFAMKLLYSKLPSGEPSPNWIDFVLGDMADMIDGEIAPLRESANASRKAGRHNTAKSIAKDNRWALPAFEATVGTAQLTFFLKGGVGFFNRAILAEPMLGDGAQLLFESASGRNVSRLPVKAREYFCQQPITTTAKLHAANLVHQDIKPENVLIGKDGLVNLADFGMLGKVGDRRRCAERITYLFMDPTHARCTLRDSFSFLTEKYDAWSVGMTCYIIMTNGDLPYHIFIGDGAAEHLASLDKTISYRSRTMESPAKKLKAVGISDGWADTVTSLLDRDRNHRPTLRQVLSTLPE</sequence>
<comment type="similarity">
    <text evidence="4">Belongs to the protein kinase superfamily.</text>
</comment>
<feature type="domain" description="Protein kinase" evidence="7">
    <location>
        <begin position="169"/>
        <end position="495"/>
    </location>
</feature>
<dbReference type="GO" id="GO:0004674">
    <property type="term" value="F:protein serine/threonine kinase activity"/>
    <property type="evidence" value="ECO:0007669"/>
    <property type="project" value="UniProtKB-KW"/>
</dbReference>
<gene>
    <name evidence="8" type="ORF">cyc_00988</name>
</gene>
<feature type="region of interest" description="Disordered" evidence="5">
    <location>
        <begin position="75"/>
        <end position="101"/>
    </location>
</feature>
<organism evidence="8 9">
    <name type="scientific">Cyclospora cayetanensis</name>
    <dbReference type="NCBI Taxonomy" id="88456"/>
    <lineage>
        <taxon>Eukaryota</taxon>
        <taxon>Sar</taxon>
        <taxon>Alveolata</taxon>
        <taxon>Apicomplexa</taxon>
        <taxon>Conoidasida</taxon>
        <taxon>Coccidia</taxon>
        <taxon>Eucoccidiorida</taxon>
        <taxon>Eimeriorina</taxon>
        <taxon>Eimeriidae</taxon>
        <taxon>Cyclospora</taxon>
    </lineage>
</organism>
<dbReference type="GO" id="GO:0007165">
    <property type="term" value="P:signal transduction"/>
    <property type="evidence" value="ECO:0007669"/>
    <property type="project" value="TreeGrafter"/>
</dbReference>
<dbReference type="VEuPathDB" id="ToxoDB:cyc_00988"/>
<evidence type="ECO:0000256" key="5">
    <source>
        <dbReference type="SAM" id="MobiDB-lite"/>
    </source>
</evidence>
<reference evidence="8 9" key="1">
    <citation type="journal article" date="2016" name="BMC Genomics">
        <title>Comparative genomics reveals Cyclospora cayetanensis possesses coccidia-like metabolism and invasion components but unique surface antigens.</title>
        <authorList>
            <person name="Liu S."/>
            <person name="Wang L."/>
            <person name="Zheng H."/>
            <person name="Xu Z."/>
            <person name="Roellig D.M."/>
            <person name="Li N."/>
            <person name="Frace M.A."/>
            <person name="Tang K."/>
            <person name="Arrowood M.J."/>
            <person name="Moss D.M."/>
            <person name="Zhang L."/>
            <person name="Feng Y."/>
            <person name="Xiao L."/>
        </authorList>
    </citation>
    <scope>NUCLEOTIDE SEQUENCE [LARGE SCALE GENOMIC DNA]</scope>
    <source>
        <strain evidence="8 9">CHN_HEN01</strain>
    </source>
</reference>
<dbReference type="InterPro" id="IPR011009">
    <property type="entry name" value="Kinase-like_dom_sf"/>
</dbReference>
<comment type="caution">
    <text evidence="8">The sequence shown here is derived from an EMBL/GenBank/DDBJ whole genome shotgun (WGS) entry which is preliminary data.</text>
</comment>
<dbReference type="InterPro" id="IPR017441">
    <property type="entry name" value="Protein_kinase_ATP_BS"/>
</dbReference>
<dbReference type="GO" id="GO:0005524">
    <property type="term" value="F:ATP binding"/>
    <property type="evidence" value="ECO:0007669"/>
    <property type="project" value="UniProtKB-UniRule"/>
</dbReference>
<feature type="chain" id="PRO_5008914056" evidence="6">
    <location>
        <begin position="17"/>
        <end position="495"/>
    </location>
</feature>
<dbReference type="InterPro" id="IPR052751">
    <property type="entry name" value="Plant_MAPKKK"/>
</dbReference>
<evidence type="ECO:0000313" key="8">
    <source>
        <dbReference type="EMBL" id="OEH77029.1"/>
    </source>
</evidence>
<dbReference type="PROSITE" id="PS00107">
    <property type="entry name" value="PROTEIN_KINASE_ATP"/>
    <property type="match status" value="1"/>
</dbReference>
<feature type="binding site" evidence="3">
    <location>
        <position position="205"/>
    </location>
    <ligand>
        <name>ATP</name>
        <dbReference type="ChEBI" id="CHEBI:30616"/>
    </ligand>
</feature>
<name>A0A1D3D0T0_9EIME</name>
<evidence type="ECO:0000256" key="1">
    <source>
        <dbReference type="ARBA" id="ARBA00022741"/>
    </source>
</evidence>
<dbReference type="PROSITE" id="PS00108">
    <property type="entry name" value="PROTEIN_KINASE_ST"/>
    <property type="match status" value="1"/>
</dbReference>
<keyword evidence="2 3" id="KW-0067">ATP-binding</keyword>
<protein>
    <submittedName>
        <fullName evidence="8">Rhoptry kinase family protein</fullName>
    </submittedName>
</protein>
<feature type="signal peptide" evidence="6">
    <location>
        <begin position="1"/>
        <end position="16"/>
    </location>
</feature>
<evidence type="ECO:0000259" key="7">
    <source>
        <dbReference type="PROSITE" id="PS50011"/>
    </source>
</evidence>
<dbReference type="VEuPathDB" id="ToxoDB:LOC34618072"/>
<keyword evidence="6" id="KW-0732">Signal</keyword>
<dbReference type="Pfam" id="PF00069">
    <property type="entry name" value="Pkinase"/>
    <property type="match status" value="1"/>
</dbReference>
<dbReference type="PANTHER" id="PTHR48011">
    <property type="entry name" value="CCR4-NOT TRANSCRIPTIONAL COMPLEX SUBUNIT CAF120-RELATED"/>
    <property type="match status" value="1"/>
</dbReference>
<keyword evidence="4" id="KW-0723">Serine/threonine-protein kinase</keyword>
<evidence type="ECO:0000256" key="6">
    <source>
        <dbReference type="SAM" id="SignalP"/>
    </source>
</evidence>
<dbReference type="InterPro" id="IPR000719">
    <property type="entry name" value="Prot_kinase_dom"/>
</dbReference>
<dbReference type="PANTHER" id="PTHR48011:SF4">
    <property type="entry name" value="MITOGEN-ACTIVATED PROTEIN KINASE KINASE KINASE 19"/>
    <property type="match status" value="1"/>
</dbReference>
<keyword evidence="8" id="KW-0418">Kinase</keyword>
<evidence type="ECO:0000256" key="2">
    <source>
        <dbReference type="ARBA" id="ARBA00022840"/>
    </source>
</evidence>
<dbReference type="PROSITE" id="PS50011">
    <property type="entry name" value="PROTEIN_KINASE_DOM"/>
    <property type="match status" value="1"/>
</dbReference>
<proteinExistence type="inferred from homology"/>
<dbReference type="SUPFAM" id="SSF56112">
    <property type="entry name" value="Protein kinase-like (PK-like)"/>
    <property type="match status" value="1"/>
</dbReference>
<evidence type="ECO:0000256" key="4">
    <source>
        <dbReference type="RuleBase" id="RU000304"/>
    </source>
</evidence>
<evidence type="ECO:0000313" key="9">
    <source>
        <dbReference type="Proteomes" id="UP000095192"/>
    </source>
</evidence>
<keyword evidence="1 3" id="KW-0547">Nucleotide-binding</keyword>
<dbReference type="SMART" id="SM00220">
    <property type="entry name" value="S_TKc"/>
    <property type="match status" value="1"/>
</dbReference>
<dbReference type="Gene3D" id="1.10.510.10">
    <property type="entry name" value="Transferase(Phosphotransferase) domain 1"/>
    <property type="match status" value="1"/>
</dbReference>
<dbReference type="AlphaFoldDB" id="A0A1D3D0T0"/>
<evidence type="ECO:0000256" key="3">
    <source>
        <dbReference type="PROSITE-ProRule" id="PRU10141"/>
    </source>
</evidence>
<dbReference type="InParanoid" id="A0A1D3D0T0"/>
<keyword evidence="9" id="KW-1185">Reference proteome</keyword>
<keyword evidence="8" id="KW-0808">Transferase</keyword>
<dbReference type="InterPro" id="IPR008271">
    <property type="entry name" value="Ser/Thr_kinase_AS"/>
</dbReference>